<dbReference type="Proteomes" id="UP000006695">
    <property type="component" value="Chromosome"/>
</dbReference>
<evidence type="ECO:0000313" key="3">
    <source>
        <dbReference type="EMBL" id="ABQ26952.1"/>
    </source>
</evidence>
<evidence type="ECO:0000313" key="4">
    <source>
        <dbReference type="Proteomes" id="UP000006695"/>
    </source>
</evidence>
<keyword evidence="1" id="KW-0812">Transmembrane</keyword>
<dbReference type="PANTHER" id="PTHR39425">
    <property type="entry name" value="LIPOPROTEIN CYTOCHROME C"/>
    <property type="match status" value="1"/>
</dbReference>
<dbReference type="InterPro" id="IPR036280">
    <property type="entry name" value="Multihaem_cyt_sf"/>
</dbReference>
<proteinExistence type="predicted"/>
<gene>
    <name evidence="3" type="ordered locus">Gura_2778</name>
</gene>
<dbReference type="STRING" id="351605.Gura_2778"/>
<dbReference type="PANTHER" id="PTHR39425:SF1">
    <property type="entry name" value="CYTOCHROME C7-LIKE DOMAIN-CONTAINING PROTEIN"/>
    <property type="match status" value="1"/>
</dbReference>
<evidence type="ECO:0000259" key="2">
    <source>
        <dbReference type="Pfam" id="PF14522"/>
    </source>
</evidence>
<feature type="transmembrane region" description="Helical" evidence="1">
    <location>
        <begin position="6"/>
        <end position="27"/>
    </location>
</feature>
<accession>A5G584</accession>
<evidence type="ECO:0000256" key="1">
    <source>
        <dbReference type="SAM" id="Phobius"/>
    </source>
</evidence>
<keyword evidence="1" id="KW-1133">Transmembrane helix</keyword>
<dbReference type="RefSeq" id="WP_011939628.1">
    <property type="nucleotide sequence ID" value="NC_009483.1"/>
</dbReference>
<protein>
    <submittedName>
        <fullName evidence="3">Quinol:cytochrome c oxidoreductase pentaheme cytochrome subunit</fullName>
    </submittedName>
</protein>
<dbReference type="SUPFAM" id="SSF48695">
    <property type="entry name" value="Multiheme cytochromes"/>
    <property type="match status" value="1"/>
</dbReference>
<feature type="domain" description="Cytochrome c7-like" evidence="2">
    <location>
        <begin position="115"/>
        <end position="171"/>
    </location>
</feature>
<sequence>MKISWLIAGLIFAAGVVVAGLALMYYLPLDMRDRSPLQPLAFSHKVHAGDNGIHCLFCHRYAPESPVAGIPAVADCRACHLFISPDAPEIKKLMLYWEKREPIPWVRVYSLPDHVYFPHMMHIRARLSCTVCHDEVAAMERVARSAELKMGWCLNCHRQHKASIDCWTCHK</sequence>
<dbReference type="Pfam" id="PF14522">
    <property type="entry name" value="Cytochrome_C7"/>
    <property type="match status" value="1"/>
</dbReference>
<dbReference type="InterPro" id="IPR029467">
    <property type="entry name" value="Cyt_c7-like"/>
</dbReference>
<keyword evidence="1" id="KW-0472">Membrane</keyword>
<dbReference type="Gene3D" id="3.90.10.10">
    <property type="entry name" value="Cytochrome C3"/>
    <property type="match status" value="2"/>
</dbReference>
<dbReference type="EMBL" id="CP000698">
    <property type="protein sequence ID" value="ABQ26952.1"/>
    <property type="molecule type" value="Genomic_DNA"/>
</dbReference>
<reference evidence="3 4" key="1">
    <citation type="submission" date="2007-05" db="EMBL/GenBank/DDBJ databases">
        <title>Complete sequence of Geobacter uraniireducens Rf4.</title>
        <authorList>
            <consortium name="US DOE Joint Genome Institute"/>
            <person name="Copeland A."/>
            <person name="Lucas S."/>
            <person name="Lapidus A."/>
            <person name="Barry K."/>
            <person name="Detter J.C."/>
            <person name="Glavina del Rio T."/>
            <person name="Hammon N."/>
            <person name="Israni S."/>
            <person name="Dalin E."/>
            <person name="Tice H."/>
            <person name="Pitluck S."/>
            <person name="Chertkov O."/>
            <person name="Brettin T."/>
            <person name="Bruce D."/>
            <person name="Han C."/>
            <person name="Schmutz J."/>
            <person name="Larimer F."/>
            <person name="Land M."/>
            <person name="Hauser L."/>
            <person name="Kyrpides N."/>
            <person name="Mikhailova N."/>
            <person name="Shelobolina E."/>
            <person name="Aklujkar M."/>
            <person name="Lovley D."/>
            <person name="Richardson P."/>
        </authorList>
    </citation>
    <scope>NUCLEOTIDE SEQUENCE [LARGE SCALE GENOMIC DNA]</scope>
    <source>
        <strain evidence="3 4">Rf4</strain>
    </source>
</reference>
<name>A5G584_GEOUR</name>
<dbReference type="AlphaFoldDB" id="A5G584"/>
<keyword evidence="4" id="KW-1185">Reference proteome</keyword>
<organism evidence="3 4">
    <name type="scientific">Geotalea uraniireducens (strain Rf4)</name>
    <name type="common">Geobacter uraniireducens</name>
    <dbReference type="NCBI Taxonomy" id="351605"/>
    <lineage>
        <taxon>Bacteria</taxon>
        <taxon>Pseudomonadati</taxon>
        <taxon>Thermodesulfobacteriota</taxon>
        <taxon>Desulfuromonadia</taxon>
        <taxon>Geobacterales</taxon>
        <taxon>Geobacteraceae</taxon>
        <taxon>Geotalea</taxon>
    </lineage>
</organism>
<dbReference type="KEGG" id="gur:Gura_2778"/>
<dbReference type="HOGENOM" id="CLU_077373_0_0_7"/>
<dbReference type="OrthoDB" id="9814800at2"/>
<dbReference type="CDD" id="cd08168">
    <property type="entry name" value="Cytochrom_C3"/>
    <property type="match status" value="1"/>
</dbReference>